<dbReference type="Pfam" id="PF12802">
    <property type="entry name" value="MarR_2"/>
    <property type="match status" value="1"/>
</dbReference>
<dbReference type="Gene3D" id="1.10.10.10">
    <property type="entry name" value="Winged helix-like DNA-binding domain superfamily/Winged helix DNA-binding domain"/>
    <property type="match status" value="1"/>
</dbReference>
<dbReference type="InterPro" id="IPR036390">
    <property type="entry name" value="WH_DNA-bd_sf"/>
</dbReference>
<dbReference type="EMBL" id="JBHSRF010000009">
    <property type="protein sequence ID" value="MFC6081450.1"/>
    <property type="molecule type" value="Genomic_DNA"/>
</dbReference>
<dbReference type="RefSeq" id="WP_380749354.1">
    <property type="nucleotide sequence ID" value="NZ_JBHSRF010000009.1"/>
</dbReference>
<dbReference type="InterPro" id="IPR039422">
    <property type="entry name" value="MarR/SlyA-like"/>
</dbReference>
<comment type="caution">
    <text evidence="2">The sequence shown here is derived from an EMBL/GenBank/DDBJ whole genome shotgun (WGS) entry which is preliminary data.</text>
</comment>
<dbReference type="InterPro" id="IPR000835">
    <property type="entry name" value="HTH_MarR-typ"/>
</dbReference>
<reference evidence="3" key="1">
    <citation type="journal article" date="2019" name="Int. J. Syst. Evol. Microbiol.">
        <title>The Global Catalogue of Microorganisms (GCM) 10K type strain sequencing project: providing services to taxonomists for standard genome sequencing and annotation.</title>
        <authorList>
            <consortium name="The Broad Institute Genomics Platform"/>
            <consortium name="The Broad Institute Genome Sequencing Center for Infectious Disease"/>
            <person name="Wu L."/>
            <person name="Ma J."/>
        </authorList>
    </citation>
    <scope>NUCLEOTIDE SEQUENCE [LARGE SCALE GENOMIC DNA]</scope>
    <source>
        <strain evidence="3">JCM 30346</strain>
    </source>
</reference>
<evidence type="ECO:0000259" key="1">
    <source>
        <dbReference type="PROSITE" id="PS50995"/>
    </source>
</evidence>
<evidence type="ECO:0000313" key="2">
    <source>
        <dbReference type="EMBL" id="MFC6081450.1"/>
    </source>
</evidence>
<dbReference type="SMART" id="SM00347">
    <property type="entry name" value="HTH_MARR"/>
    <property type="match status" value="1"/>
</dbReference>
<sequence length="154" mass="16639">MVAGYTQTPRTLDRLGLLLAHHGAHTNARIRQALTATGLPLRHAVALMHLSEGPMGQQALIETLAVDPSVLVSILNDLERDGLAVRRRDPADRRRHIVEVTPLGCTTMAEVDLAFSVVESEIFAGLDSDDLAALRRILDRMKEGTDAAPCTAAD</sequence>
<dbReference type="PANTHER" id="PTHR33164">
    <property type="entry name" value="TRANSCRIPTIONAL REGULATOR, MARR FAMILY"/>
    <property type="match status" value="1"/>
</dbReference>
<gene>
    <name evidence="2" type="ORF">ACFP1K_09785</name>
</gene>
<evidence type="ECO:0000313" key="3">
    <source>
        <dbReference type="Proteomes" id="UP001596137"/>
    </source>
</evidence>
<dbReference type="SUPFAM" id="SSF46785">
    <property type="entry name" value="Winged helix' DNA-binding domain"/>
    <property type="match status" value="1"/>
</dbReference>
<dbReference type="Proteomes" id="UP001596137">
    <property type="component" value="Unassembled WGS sequence"/>
</dbReference>
<accession>A0ABW1NDM5</accession>
<dbReference type="PANTHER" id="PTHR33164:SF99">
    <property type="entry name" value="MARR FAMILY REGULATORY PROTEIN"/>
    <property type="match status" value="1"/>
</dbReference>
<dbReference type="PROSITE" id="PS50995">
    <property type="entry name" value="HTH_MARR_2"/>
    <property type="match status" value="1"/>
</dbReference>
<dbReference type="PRINTS" id="PR00598">
    <property type="entry name" value="HTHMARR"/>
</dbReference>
<organism evidence="2 3">
    <name type="scientific">Sphaerisporangium aureirubrum</name>
    <dbReference type="NCBI Taxonomy" id="1544736"/>
    <lineage>
        <taxon>Bacteria</taxon>
        <taxon>Bacillati</taxon>
        <taxon>Actinomycetota</taxon>
        <taxon>Actinomycetes</taxon>
        <taxon>Streptosporangiales</taxon>
        <taxon>Streptosporangiaceae</taxon>
        <taxon>Sphaerisporangium</taxon>
    </lineage>
</organism>
<feature type="domain" description="HTH marR-type" evidence="1">
    <location>
        <begin position="5"/>
        <end position="143"/>
    </location>
</feature>
<protein>
    <submittedName>
        <fullName evidence="2">MarR family winged helix-turn-helix transcriptional regulator</fullName>
    </submittedName>
</protein>
<keyword evidence="3" id="KW-1185">Reference proteome</keyword>
<name>A0ABW1NDM5_9ACTN</name>
<proteinExistence type="predicted"/>
<dbReference type="InterPro" id="IPR036388">
    <property type="entry name" value="WH-like_DNA-bd_sf"/>
</dbReference>